<comment type="caution">
    <text evidence="1">The sequence shown here is derived from an EMBL/GenBank/DDBJ whole genome shotgun (WGS) entry which is preliminary data.</text>
</comment>
<dbReference type="EMBL" id="JAPDGR010000027">
    <property type="protein sequence ID" value="KAJ2998402.1"/>
    <property type="molecule type" value="Genomic_DNA"/>
</dbReference>
<accession>A0ACC1PRP3</accession>
<protein>
    <submittedName>
        <fullName evidence="1">Uncharacterized protein</fullName>
    </submittedName>
</protein>
<sequence length="267" mass="30368">MDIIWPCLTAIGLVQWTMLHLNLPAPSDSEKTVSFRKLRWLLLGLLAPELIMMFAFAQLTSAQQSVEDMRNLDRENWGLVHGFYADSGGFQLHVPGYNPFPITAKQIAYLTQHGYIDMPTITKREINDKSKANRETKVLAFIQTGWLVTKLLARVGQGLQITPYELTTVALLVCSFTTLILWWDKPLDVRAPTSIYLNESMKTIIDQAGEGAGQGFIDTPLDFIEKDIYWSRKAHELLLQLVLKWEFQTFPIDSGCIMTSLVARFTR</sequence>
<dbReference type="Proteomes" id="UP001143856">
    <property type="component" value="Unassembled WGS sequence"/>
</dbReference>
<gene>
    <name evidence="1" type="ORF">NUW58_g327</name>
</gene>
<name>A0ACC1PRP3_9PEZI</name>
<evidence type="ECO:0000313" key="2">
    <source>
        <dbReference type="Proteomes" id="UP001143856"/>
    </source>
</evidence>
<proteinExistence type="predicted"/>
<organism evidence="1 2">
    <name type="scientific">Xylaria curta</name>
    <dbReference type="NCBI Taxonomy" id="42375"/>
    <lineage>
        <taxon>Eukaryota</taxon>
        <taxon>Fungi</taxon>
        <taxon>Dikarya</taxon>
        <taxon>Ascomycota</taxon>
        <taxon>Pezizomycotina</taxon>
        <taxon>Sordariomycetes</taxon>
        <taxon>Xylariomycetidae</taxon>
        <taxon>Xylariales</taxon>
        <taxon>Xylariaceae</taxon>
        <taxon>Xylaria</taxon>
    </lineage>
</organism>
<keyword evidence="2" id="KW-1185">Reference proteome</keyword>
<evidence type="ECO:0000313" key="1">
    <source>
        <dbReference type="EMBL" id="KAJ2998402.1"/>
    </source>
</evidence>
<reference evidence="1" key="1">
    <citation type="submission" date="2022-10" db="EMBL/GenBank/DDBJ databases">
        <title>Genome Sequence of Xylaria curta.</title>
        <authorList>
            <person name="Buettner E."/>
        </authorList>
    </citation>
    <scope>NUCLEOTIDE SEQUENCE</scope>
    <source>
        <strain evidence="1">Babe10</strain>
    </source>
</reference>